<comment type="caution">
    <text evidence="1">The sequence shown here is derived from an EMBL/GenBank/DDBJ whole genome shotgun (WGS) entry which is preliminary data.</text>
</comment>
<dbReference type="AlphaFoldDB" id="A0ABD5XR08"/>
<reference evidence="1 2" key="1">
    <citation type="journal article" date="2019" name="Int. J. Syst. Evol. Microbiol.">
        <title>The Global Catalogue of Microorganisms (GCM) 10K type strain sequencing project: providing services to taxonomists for standard genome sequencing and annotation.</title>
        <authorList>
            <consortium name="The Broad Institute Genomics Platform"/>
            <consortium name="The Broad Institute Genome Sequencing Center for Infectious Disease"/>
            <person name="Wu L."/>
            <person name="Ma J."/>
        </authorList>
    </citation>
    <scope>NUCLEOTIDE SEQUENCE [LARGE SCALE GENOMIC DNA]</scope>
    <source>
        <strain evidence="1 2">DT92</strain>
    </source>
</reference>
<evidence type="ECO:0000313" key="2">
    <source>
        <dbReference type="Proteomes" id="UP001596368"/>
    </source>
</evidence>
<gene>
    <name evidence="1" type="ORF">ACFQRB_16010</name>
</gene>
<evidence type="ECO:0000313" key="1">
    <source>
        <dbReference type="EMBL" id="MFC7137528.1"/>
    </source>
</evidence>
<keyword evidence="2" id="KW-1185">Reference proteome</keyword>
<dbReference type="EMBL" id="JBHSZG010000001">
    <property type="protein sequence ID" value="MFC7137528.1"/>
    <property type="molecule type" value="Genomic_DNA"/>
</dbReference>
<proteinExistence type="predicted"/>
<protein>
    <submittedName>
        <fullName evidence="1">Uncharacterized protein</fullName>
    </submittedName>
</protein>
<sequence>MVSLILEFPATLGTRLRREVAGHVPAPHSTVGDDSGPDVRGLDVVSIPLAVLLDDTAGVLGDGVPEARVVHDGLKLAIPTDDMVHRAVAAGVARGLVVPQLRVGVLVDGVELGSALQRLDRLTLRA</sequence>
<dbReference type="Proteomes" id="UP001596368">
    <property type="component" value="Unassembled WGS sequence"/>
</dbReference>
<organism evidence="1 2">
    <name type="scientific">Halobaculum litoreum</name>
    <dbReference type="NCBI Taxonomy" id="3031998"/>
    <lineage>
        <taxon>Archaea</taxon>
        <taxon>Methanobacteriati</taxon>
        <taxon>Methanobacteriota</taxon>
        <taxon>Stenosarchaea group</taxon>
        <taxon>Halobacteria</taxon>
        <taxon>Halobacteriales</taxon>
        <taxon>Haloferacaceae</taxon>
        <taxon>Halobaculum</taxon>
    </lineage>
</organism>
<name>A0ABD5XR08_9EURY</name>
<accession>A0ABD5XR08</accession>